<feature type="binding site" evidence="12">
    <location>
        <position position="93"/>
    </location>
    <ligand>
        <name>GTP</name>
        <dbReference type="ChEBI" id="CHEBI:37565"/>
    </ligand>
</feature>
<dbReference type="InterPro" id="IPR058240">
    <property type="entry name" value="rSAM_sf"/>
</dbReference>
<dbReference type="InterPro" id="IPR013483">
    <property type="entry name" value="MoaA"/>
</dbReference>
<evidence type="ECO:0000256" key="3">
    <source>
        <dbReference type="ARBA" id="ARBA00022691"/>
    </source>
</evidence>
<comment type="pathway">
    <text evidence="12">Cofactor biosynthesis; molybdopterin biosynthesis.</text>
</comment>
<comment type="subunit">
    <text evidence="12">Monomer and homodimer.</text>
</comment>
<protein>
    <recommendedName>
        <fullName evidence="1 12">GTP 3',8-cyclase</fullName>
        <ecNumber evidence="1 12">4.1.99.22</ecNumber>
    </recommendedName>
    <alternativeName>
        <fullName evidence="12">Molybdenum cofactor biosynthesis protein A</fullName>
    </alternativeName>
</protein>
<keyword evidence="5 12" id="KW-0547">Nucleotide-binding</keyword>
<dbReference type="InterPro" id="IPR040064">
    <property type="entry name" value="MoaA-like"/>
</dbReference>
<dbReference type="SMART" id="SM00729">
    <property type="entry name" value="Elp3"/>
    <property type="match status" value="1"/>
</dbReference>
<dbReference type="AlphaFoldDB" id="A0A948WSC7"/>
<evidence type="ECO:0000256" key="4">
    <source>
        <dbReference type="ARBA" id="ARBA00022723"/>
    </source>
</evidence>
<dbReference type="GO" id="GO:0005525">
    <property type="term" value="F:GTP binding"/>
    <property type="evidence" value="ECO:0007669"/>
    <property type="project" value="UniProtKB-UniRule"/>
</dbReference>
<comment type="caution">
    <text evidence="14">The sequence shown here is derived from an EMBL/GenBank/DDBJ whole genome shotgun (WGS) entry which is preliminary data.</text>
</comment>
<dbReference type="SFLD" id="SFLDS00029">
    <property type="entry name" value="Radical_SAM"/>
    <property type="match status" value="1"/>
</dbReference>
<keyword evidence="8 12" id="KW-0342">GTP-binding</keyword>
<feature type="binding site" evidence="12">
    <location>
        <position position="153"/>
    </location>
    <ligand>
        <name>GTP</name>
        <dbReference type="ChEBI" id="CHEBI:37565"/>
    </ligand>
</feature>
<feature type="binding site" evidence="12">
    <location>
        <position position="26"/>
    </location>
    <ligand>
        <name>S-adenosyl-L-methionine</name>
        <dbReference type="ChEBI" id="CHEBI:59789"/>
    </ligand>
</feature>
<dbReference type="PROSITE" id="PS01305">
    <property type="entry name" value="MOAA_NIFB_PQQE"/>
    <property type="match status" value="1"/>
</dbReference>
<dbReference type="Gene3D" id="3.20.20.70">
    <property type="entry name" value="Aldolase class I"/>
    <property type="match status" value="1"/>
</dbReference>
<keyword evidence="3 12" id="KW-0949">S-adenosyl-L-methionine</keyword>
<name>A0A948WSC7_9FIRM</name>
<evidence type="ECO:0000313" key="15">
    <source>
        <dbReference type="Proteomes" id="UP000713596"/>
    </source>
</evidence>
<dbReference type="InterPro" id="IPR007197">
    <property type="entry name" value="rSAM"/>
</dbReference>
<feature type="binding site" evidence="12">
    <location>
        <position position="117"/>
    </location>
    <ligand>
        <name>S-adenosyl-L-methionine</name>
        <dbReference type="ChEBI" id="CHEBI:59789"/>
    </ligand>
</feature>
<feature type="binding site" evidence="12">
    <location>
        <position position="20"/>
    </location>
    <ligand>
        <name>[4Fe-4S] cluster</name>
        <dbReference type="ChEBI" id="CHEBI:49883"/>
        <label>1</label>
        <note>4Fe-4S-S-AdoMet</note>
    </ligand>
</feature>
<accession>A0A948WSC7</accession>
<dbReference type="InterPro" id="IPR010505">
    <property type="entry name" value="MoaA_twitch"/>
</dbReference>
<keyword evidence="9 12" id="KW-0501">Molybdenum cofactor biosynthesis</keyword>
<keyword evidence="4 12" id="KW-0479">Metal-binding</keyword>
<dbReference type="InterPro" id="IPR000385">
    <property type="entry name" value="MoaA_NifB_PqqE_Fe-S-bd_CS"/>
</dbReference>
<comment type="function">
    <text evidence="12">Catalyzes the cyclization of GTP to (8S)-3',8-cyclo-7,8-dihydroguanosine 5'-triphosphate.</text>
</comment>
<dbReference type="Proteomes" id="UP000713596">
    <property type="component" value="Unassembled WGS sequence"/>
</dbReference>
<evidence type="ECO:0000256" key="6">
    <source>
        <dbReference type="ARBA" id="ARBA00023004"/>
    </source>
</evidence>
<keyword evidence="2 12" id="KW-0004">4Fe-4S</keyword>
<comment type="catalytic activity">
    <reaction evidence="11 12">
        <text>GTP + AH2 + S-adenosyl-L-methionine = (8S)-3',8-cyclo-7,8-dihydroguanosine 5'-triphosphate + 5'-deoxyadenosine + L-methionine + A + H(+)</text>
        <dbReference type="Rhea" id="RHEA:49576"/>
        <dbReference type="ChEBI" id="CHEBI:13193"/>
        <dbReference type="ChEBI" id="CHEBI:15378"/>
        <dbReference type="ChEBI" id="CHEBI:17319"/>
        <dbReference type="ChEBI" id="CHEBI:17499"/>
        <dbReference type="ChEBI" id="CHEBI:37565"/>
        <dbReference type="ChEBI" id="CHEBI:57844"/>
        <dbReference type="ChEBI" id="CHEBI:59789"/>
        <dbReference type="ChEBI" id="CHEBI:131766"/>
        <dbReference type="EC" id="4.1.99.22"/>
    </reaction>
</comment>
<reference evidence="14" key="1">
    <citation type="journal article" date="2021" name="PeerJ">
        <title>Extensive microbial diversity within the chicken gut microbiome revealed by metagenomics and culture.</title>
        <authorList>
            <person name="Gilroy R."/>
            <person name="Ravi A."/>
            <person name="Getino M."/>
            <person name="Pursley I."/>
            <person name="Horton D.L."/>
            <person name="Alikhan N.F."/>
            <person name="Baker D."/>
            <person name="Gharbi K."/>
            <person name="Hall N."/>
            <person name="Watson M."/>
            <person name="Adriaenssens E.M."/>
            <person name="Foster-Nyarko E."/>
            <person name="Jarju S."/>
            <person name="Secka A."/>
            <person name="Antonio M."/>
            <person name="Oren A."/>
            <person name="Chaudhuri R.R."/>
            <person name="La Ragione R."/>
            <person name="Hildebrand F."/>
            <person name="Pallen M.J."/>
        </authorList>
    </citation>
    <scope>NUCLEOTIDE SEQUENCE</scope>
    <source>
        <strain evidence="14">B5_2728</strain>
    </source>
</reference>
<feature type="binding site" evidence="12">
    <location>
        <position position="66"/>
    </location>
    <ligand>
        <name>S-adenosyl-L-methionine</name>
        <dbReference type="ChEBI" id="CHEBI:59789"/>
    </ligand>
</feature>
<dbReference type="SFLD" id="SFLDG01386">
    <property type="entry name" value="main_SPASM_domain-containing"/>
    <property type="match status" value="1"/>
</dbReference>
<dbReference type="GO" id="GO:0046872">
    <property type="term" value="F:metal ion binding"/>
    <property type="evidence" value="ECO:0007669"/>
    <property type="project" value="UniProtKB-KW"/>
</dbReference>
<feature type="binding site" evidence="12">
    <location>
        <position position="248"/>
    </location>
    <ligand>
        <name>[4Fe-4S] cluster</name>
        <dbReference type="ChEBI" id="CHEBI:49883"/>
        <label>2</label>
        <note>4Fe-4S-substrate</note>
    </ligand>
</feature>
<dbReference type="InterPro" id="IPR013785">
    <property type="entry name" value="Aldolase_TIM"/>
</dbReference>
<dbReference type="CDD" id="cd01335">
    <property type="entry name" value="Radical_SAM"/>
    <property type="match status" value="1"/>
</dbReference>
<dbReference type="SFLD" id="SFLDG01067">
    <property type="entry name" value="SPASM/twitch_domain_containing"/>
    <property type="match status" value="1"/>
</dbReference>
<keyword evidence="10 12" id="KW-0456">Lyase</keyword>
<organism evidence="14 15">
    <name type="scientific">Candidatus Allofournierella pullistercoris</name>
    <dbReference type="NCBI Taxonomy" id="2838597"/>
    <lineage>
        <taxon>Bacteria</taxon>
        <taxon>Bacillati</taxon>
        <taxon>Bacillota</taxon>
        <taxon>Clostridia</taxon>
        <taxon>Eubacteriales</taxon>
        <taxon>Oscillospiraceae</taxon>
        <taxon>Allofournierella</taxon>
    </lineage>
</organism>
<evidence type="ECO:0000259" key="13">
    <source>
        <dbReference type="PROSITE" id="PS51918"/>
    </source>
</evidence>
<evidence type="ECO:0000256" key="7">
    <source>
        <dbReference type="ARBA" id="ARBA00023014"/>
    </source>
</evidence>
<dbReference type="PROSITE" id="PS51918">
    <property type="entry name" value="RADICAL_SAM"/>
    <property type="match status" value="1"/>
</dbReference>
<dbReference type="NCBIfam" id="TIGR02666">
    <property type="entry name" value="moaA"/>
    <property type="match status" value="1"/>
</dbReference>
<dbReference type="SFLD" id="SFLDG01383">
    <property type="entry name" value="cyclic_pyranopterin_phosphate"/>
    <property type="match status" value="1"/>
</dbReference>
<evidence type="ECO:0000256" key="2">
    <source>
        <dbReference type="ARBA" id="ARBA00022485"/>
    </source>
</evidence>
<dbReference type="GO" id="GO:0006777">
    <property type="term" value="P:Mo-molybdopterin cofactor biosynthetic process"/>
    <property type="evidence" value="ECO:0007669"/>
    <property type="project" value="UniProtKB-UniRule"/>
</dbReference>
<keyword evidence="7 12" id="KW-0411">Iron-sulfur</keyword>
<dbReference type="GO" id="GO:0061798">
    <property type="term" value="F:GTP 3',8'-cyclase activity"/>
    <property type="evidence" value="ECO:0007669"/>
    <property type="project" value="UniProtKB-UniRule"/>
</dbReference>
<keyword evidence="6 12" id="KW-0408">Iron</keyword>
<evidence type="ECO:0000313" key="14">
    <source>
        <dbReference type="EMBL" id="MBU3806171.1"/>
    </source>
</evidence>
<feature type="binding site" evidence="12">
    <location>
        <position position="13"/>
    </location>
    <ligand>
        <name>GTP</name>
        <dbReference type="ChEBI" id="CHEBI:37565"/>
    </ligand>
</feature>
<dbReference type="PANTHER" id="PTHR22960:SF0">
    <property type="entry name" value="MOLYBDENUM COFACTOR BIOSYNTHESIS PROTEIN 1"/>
    <property type="match status" value="1"/>
</dbReference>
<evidence type="ECO:0000256" key="11">
    <source>
        <dbReference type="ARBA" id="ARBA00048697"/>
    </source>
</evidence>
<feature type="binding site" evidence="12">
    <location>
        <position position="186"/>
    </location>
    <ligand>
        <name>S-adenosyl-L-methionine</name>
        <dbReference type="ChEBI" id="CHEBI:59789"/>
    </ligand>
</feature>
<dbReference type="EC" id="4.1.99.22" evidence="1 12"/>
<feature type="domain" description="Radical SAM core" evidence="13">
    <location>
        <begin position="4"/>
        <end position="224"/>
    </location>
</feature>
<dbReference type="HAMAP" id="MF_01225_B">
    <property type="entry name" value="MoaA_B"/>
    <property type="match status" value="1"/>
</dbReference>
<gene>
    <name evidence="12 14" type="primary">moaA</name>
    <name evidence="14" type="ORF">H9882_04690</name>
</gene>
<dbReference type="Pfam" id="PF04055">
    <property type="entry name" value="Radical_SAM"/>
    <property type="match status" value="1"/>
</dbReference>
<dbReference type="InterPro" id="IPR006638">
    <property type="entry name" value="Elp3/MiaA/NifB-like_rSAM"/>
</dbReference>
<dbReference type="GO" id="GO:0051539">
    <property type="term" value="F:4 iron, 4 sulfur cluster binding"/>
    <property type="evidence" value="ECO:0007669"/>
    <property type="project" value="UniProtKB-UniRule"/>
</dbReference>
<dbReference type="CDD" id="cd21117">
    <property type="entry name" value="Twitch_MoaA"/>
    <property type="match status" value="1"/>
</dbReference>
<feature type="binding site" evidence="12">
    <location>
        <position position="24"/>
    </location>
    <ligand>
        <name>[4Fe-4S] cluster</name>
        <dbReference type="ChEBI" id="CHEBI:49883"/>
        <label>1</label>
        <note>4Fe-4S-S-AdoMet</note>
    </ligand>
</feature>
<dbReference type="EMBL" id="JAHLFP010000036">
    <property type="protein sequence ID" value="MBU3806171.1"/>
    <property type="molecule type" value="Genomic_DNA"/>
</dbReference>
<dbReference type="InterPro" id="IPR050105">
    <property type="entry name" value="MoCo_biosynth_MoaA/MoaC"/>
</dbReference>
<dbReference type="GO" id="GO:1904047">
    <property type="term" value="F:S-adenosyl-L-methionine binding"/>
    <property type="evidence" value="ECO:0007669"/>
    <property type="project" value="UniProtKB-UniRule"/>
</dbReference>
<comment type="caution">
    <text evidence="12">Lacks conserved residue(s) required for the propagation of feature annotation.</text>
</comment>
<evidence type="ECO:0000256" key="5">
    <source>
        <dbReference type="ARBA" id="ARBA00022741"/>
    </source>
</evidence>
<evidence type="ECO:0000256" key="8">
    <source>
        <dbReference type="ARBA" id="ARBA00023134"/>
    </source>
</evidence>
<evidence type="ECO:0000256" key="12">
    <source>
        <dbReference type="HAMAP-Rule" id="MF_01225"/>
    </source>
</evidence>
<dbReference type="PANTHER" id="PTHR22960">
    <property type="entry name" value="MOLYBDOPTERIN COFACTOR SYNTHESIS PROTEIN A"/>
    <property type="match status" value="1"/>
</dbReference>
<feature type="binding site" evidence="12">
    <location>
        <position position="27"/>
    </location>
    <ligand>
        <name>[4Fe-4S] cluster</name>
        <dbReference type="ChEBI" id="CHEBI:49883"/>
        <label>1</label>
        <note>4Fe-4S-S-AdoMet</note>
    </ligand>
</feature>
<sequence length="321" mass="35736">MQDQYQRNIGYMRISVTDRCNLRCQYCMPHGMQWLEHSQILTYEEIVRLARIAITLGIRRFKLTGGEPLVRHDLVGLVSQLSSLEGCEQVTLTSNGILLAEQAEALAQAGLQAVNISLDTLDRAQYKAITGQDALDKVLESIQASLQAGLKVKINTVLLQENESQLVRLASLAQNQPVDVRFIELMPIGSGAQGRGLSPHKARKRLKQHWPDLADVQEKRGNGPAHYQASAGLQGRIGWIEAVSHTFCNECNRIRLTSTGQLKPCLCYEHGMDFRALLRGGASDEELAAQMRQLIFEKPKAHCFEDAGQITEHRQMVQIGG</sequence>
<comment type="similarity">
    <text evidence="12">Belongs to the radical SAM superfamily. MoaA family.</text>
</comment>
<reference evidence="14" key="2">
    <citation type="submission" date="2021-04" db="EMBL/GenBank/DDBJ databases">
        <authorList>
            <person name="Gilroy R."/>
        </authorList>
    </citation>
    <scope>NUCLEOTIDE SEQUENCE</scope>
    <source>
        <strain evidence="14">B5_2728</strain>
    </source>
</reference>
<feature type="binding site" evidence="12">
    <location>
        <position position="265"/>
    </location>
    <ligand>
        <name>[4Fe-4S] cluster</name>
        <dbReference type="ChEBI" id="CHEBI:49883"/>
        <label>2</label>
        <note>4Fe-4S-substrate</note>
    </ligand>
</feature>
<dbReference type="GO" id="GO:0061799">
    <property type="term" value="F:cyclic pyranopterin monophosphate synthase activity"/>
    <property type="evidence" value="ECO:0007669"/>
    <property type="project" value="TreeGrafter"/>
</dbReference>
<comment type="cofactor">
    <cofactor evidence="12">
        <name>[4Fe-4S] cluster</name>
        <dbReference type="ChEBI" id="CHEBI:49883"/>
    </cofactor>
    <text evidence="12">Binds 2 [4Fe-4S] clusters. Binds 1 [4Fe-4S] cluster coordinated with 3 cysteines and an exchangeable S-adenosyl-L-methionine and 1 [4Fe-4S] cluster coordinated with 3 cysteines and the GTP-derived substrate.</text>
</comment>
<evidence type="ECO:0000256" key="10">
    <source>
        <dbReference type="ARBA" id="ARBA00023239"/>
    </source>
</evidence>
<evidence type="ECO:0000256" key="1">
    <source>
        <dbReference type="ARBA" id="ARBA00012167"/>
    </source>
</evidence>
<evidence type="ECO:0000256" key="9">
    <source>
        <dbReference type="ARBA" id="ARBA00023150"/>
    </source>
</evidence>
<dbReference type="SUPFAM" id="SSF102114">
    <property type="entry name" value="Radical SAM enzymes"/>
    <property type="match status" value="1"/>
</dbReference>
<proteinExistence type="inferred from homology"/>
<feature type="binding site" evidence="12">
    <location>
        <position position="251"/>
    </location>
    <ligand>
        <name>[4Fe-4S] cluster</name>
        <dbReference type="ChEBI" id="CHEBI:49883"/>
        <label>2</label>
        <note>4Fe-4S-substrate</note>
    </ligand>
</feature>
<feature type="binding site" evidence="12">
    <location>
        <begin position="253"/>
        <end position="255"/>
    </location>
    <ligand>
        <name>GTP</name>
        <dbReference type="ChEBI" id="CHEBI:37565"/>
    </ligand>
</feature>
<dbReference type="Pfam" id="PF06463">
    <property type="entry name" value="Mob_synth_C"/>
    <property type="match status" value="1"/>
</dbReference>